<dbReference type="AlphaFoldDB" id="A0A2P2NNF1"/>
<name>A0A2P2NNF1_RHIMU</name>
<evidence type="ECO:0000313" key="1">
    <source>
        <dbReference type="EMBL" id="MBX44032.1"/>
    </source>
</evidence>
<dbReference type="EMBL" id="GGEC01063548">
    <property type="protein sequence ID" value="MBX44032.1"/>
    <property type="molecule type" value="Transcribed_RNA"/>
</dbReference>
<organism evidence="1">
    <name type="scientific">Rhizophora mucronata</name>
    <name type="common">Asiatic mangrove</name>
    <dbReference type="NCBI Taxonomy" id="61149"/>
    <lineage>
        <taxon>Eukaryota</taxon>
        <taxon>Viridiplantae</taxon>
        <taxon>Streptophyta</taxon>
        <taxon>Embryophyta</taxon>
        <taxon>Tracheophyta</taxon>
        <taxon>Spermatophyta</taxon>
        <taxon>Magnoliopsida</taxon>
        <taxon>eudicotyledons</taxon>
        <taxon>Gunneridae</taxon>
        <taxon>Pentapetalae</taxon>
        <taxon>rosids</taxon>
        <taxon>fabids</taxon>
        <taxon>Malpighiales</taxon>
        <taxon>Rhizophoraceae</taxon>
        <taxon>Rhizophora</taxon>
    </lineage>
</organism>
<reference evidence="1" key="1">
    <citation type="submission" date="2018-02" db="EMBL/GenBank/DDBJ databases">
        <title>Rhizophora mucronata_Transcriptome.</title>
        <authorList>
            <person name="Meera S.P."/>
            <person name="Sreeshan A."/>
            <person name="Augustine A."/>
        </authorList>
    </citation>
    <scope>NUCLEOTIDE SEQUENCE</scope>
    <source>
        <tissue evidence="1">Leaf</tissue>
    </source>
</reference>
<protein>
    <submittedName>
        <fullName evidence="1">Uncharacterized protein</fullName>
    </submittedName>
</protein>
<proteinExistence type="predicted"/>
<accession>A0A2P2NNF1</accession>
<sequence>MKLSLSHKKTVATEIIISSFFFCHPYI</sequence>